<feature type="domain" description="GCVT N-terminal" evidence="2">
    <location>
        <begin position="9"/>
        <end position="145"/>
    </location>
</feature>
<dbReference type="NCBIfam" id="TIGR03317">
    <property type="entry name" value="ygfZ_signature"/>
    <property type="match status" value="1"/>
</dbReference>
<dbReference type="InterPro" id="IPR006222">
    <property type="entry name" value="GCVT_N"/>
</dbReference>
<dbReference type="InterPro" id="IPR029043">
    <property type="entry name" value="GcvT/YgfZ_C"/>
</dbReference>
<dbReference type="Proteomes" id="UP000823823">
    <property type="component" value="Unassembled WGS sequence"/>
</dbReference>
<dbReference type="SUPFAM" id="SSF103025">
    <property type="entry name" value="Folate-binding domain"/>
    <property type="match status" value="1"/>
</dbReference>
<evidence type="ECO:0000256" key="1">
    <source>
        <dbReference type="ARBA" id="ARBA00022946"/>
    </source>
</evidence>
<dbReference type="AlphaFoldDB" id="A0A9D2RPJ7"/>
<reference evidence="4" key="1">
    <citation type="journal article" date="2021" name="PeerJ">
        <title>Extensive microbial diversity within the chicken gut microbiome revealed by metagenomics and culture.</title>
        <authorList>
            <person name="Gilroy R."/>
            <person name="Ravi A."/>
            <person name="Getino M."/>
            <person name="Pursley I."/>
            <person name="Horton D.L."/>
            <person name="Alikhan N.F."/>
            <person name="Baker D."/>
            <person name="Gharbi K."/>
            <person name="Hall N."/>
            <person name="Watson M."/>
            <person name="Adriaenssens E.M."/>
            <person name="Foster-Nyarko E."/>
            <person name="Jarju S."/>
            <person name="Secka A."/>
            <person name="Antonio M."/>
            <person name="Oren A."/>
            <person name="Chaudhuri R.R."/>
            <person name="La Ragione R."/>
            <person name="Hildebrand F."/>
            <person name="Pallen M.J."/>
        </authorList>
    </citation>
    <scope>NUCLEOTIDE SEQUENCE</scope>
    <source>
        <strain evidence="4">ChiHjej13B12-24818</strain>
    </source>
</reference>
<gene>
    <name evidence="4" type="ORF">H9786_12370</name>
</gene>
<sequence length="368" mass="38874">MGRRPLLSTGAVLGEGPDASVPAHYGAPLREQRRLLDRRAVVDLGQLEVLEVRGADARSWLTATTTQALTGTPVGTATSLAVLSPQGRVEHLAAATVIAEDSVLLVLDAGCRAGLRHYLEMMRFAARVEIDDRDDLRVLGALGPAPEVLPDLGLPEPVAVWSDGWPELGPGGVAYGPGPEDPSGAMLTVYEASALEAAPWQSDQLAGMMAWEAVRIADHRARATHEVDQRSLPHELDLLRTTVHTTKGCYRGQETVAKVLNLGQPPRRLVMLHVDGSQDLPIAAGGEVRRGGAEGKVVGTVTSAGMHADLGPIALAVVRRAAPLDEQLSIQVPVASADGEAGSAWLDAAQEPIVLPRDHGERPATPRL</sequence>
<name>A0A9D2RPJ7_9MICO</name>
<proteinExistence type="predicted"/>
<dbReference type="Pfam" id="PF08669">
    <property type="entry name" value="GCV_T_C"/>
    <property type="match status" value="1"/>
</dbReference>
<dbReference type="PANTHER" id="PTHR22602">
    <property type="entry name" value="TRANSFERASE CAF17, MITOCHONDRIAL-RELATED"/>
    <property type="match status" value="1"/>
</dbReference>
<dbReference type="PIRSF" id="PIRSF006487">
    <property type="entry name" value="GcvT"/>
    <property type="match status" value="1"/>
</dbReference>
<dbReference type="PANTHER" id="PTHR22602:SF0">
    <property type="entry name" value="TRANSFERASE CAF17, MITOCHONDRIAL-RELATED"/>
    <property type="match status" value="1"/>
</dbReference>
<dbReference type="InterPro" id="IPR045179">
    <property type="entry name" value="YgfZ/GcvT"/>
</dbReference>
<dbReference type="InterPro" id="IPR013977">
    <property type="entry name" value="GcvT_C"/>
</dbReference>
<evidence type="ECO:0000259" key="2">
    <source>
        <dbReference type="Pfam" id="PF01571"/>
    </source>
</evidence>
<feature type="domain" description="Aminomethyltransferase C-terminal" evidence="3">
    <location>
        <begin position="267"/>
        <end position="332"/>
    </location>
</feature>
<dbReference type="Pfam" id="PF01571">
    <property type="entry name" value="GCV_T"/>
    <property type="match status" value="1"/>
</dbReference>
<reference evidence="4" key="2">
    <citation type="submission" date="2021-04" db="EMBL/GenBank/DDBJ databases">
        <authorList>
            <person name="Gilroy R."/>
        </authorList>
    </citation>
    <scope>NUCLEOTIDE SEQUENCE</scope>
    <source>
        <strain evidence="4">ChiHjej13B12-24818</strain>
    </source>
</reference>
<accession>A0A9D2RPJ7</accession>
<keyword evidence="1" id="KW-0809">Transit peptide</keyword>
<evidence type="ECO:0000259" key="3">
    <source>
        <dbReference type="Pfam" id="PF08669"/>
    </source>
</evidence>
<organism evidence="4 5">
    <name type="scientific">Candidatus Brachybacterium merdavium</name>
    <dbReference type="NCBI Taxonomy" id="2838513"/>
    <lineage>
        <taxon>Bacteria</taxon>
        <taxon>Bacillati</taxon>
        <taxon>Actinomycetota</taxon>
        <taxon>Actinomycetes</taxon>
        <taxon>Micrococcales</taxon>
        <taxon>Dermabacteraceae</taxon>
        <taxon>Brachybacterium</taxon>
    </lineage>
</organism>
<evidence type="ECO:0000313" key="5">
    <source>
        <dbReference type="Proteomes" id="UP000823823"/>
    </source>
</evidence>
<dbReference type="InterPro" id="IPR027266">
    <property type="entry name" value="TrmE/GcvT-like"/>
</dbReference>
<comment type="caution">
    <text evidence="4">The sequence shown here is derived from an EMBL/GenBank/DDBJ whole genome shotgun (WGS) entry which is preliminary data.</text>
</comment>
<dbReference type="Gene3D" id="3.30.1360.120">
    <property type="entry name" value="Probable tRNA modification gtpase trme, domain 1"/>
    <property type="match status" value="2"/>
</dbReference>
<dbReference type="SUPFAM" id="SSF101790">
    <property type="entry name" value="Aminomethyltransferase beta-barrel domain"/>
    <property type="match status" value="1"/>
</dbReference>
<dbReference type="InterPro" id="IPR017703">
    <property type="entry name" value="YgfZ/GCV_T_CS"/>
</dbReference>
<dbReference type="EMBL" id="DWZH01000096">
    <property type="protein sequence ID" value="HJB11300.1"/>
    <property type="molecule type" value="Genomic_DNA"/>
</dbReference>
<protein>
    <submittedName>
        <fullName evidence="4">Folate-binding protein</fullName>
    </submittedName>
</protein>
<evidence type="ECO:0000313" key="4">
    <source>
        <dbReference type="EMBL" id="HJB11300.1"/>
    </source>
</evidence>
<dbReference type="GO" id="GO:0016226">
    <property type="term" value="P:iron-sulfur cluster assembly"/>
    <property type="evidence" value="ECO:0007669"/>
    <property type="project" value="TreeGrafter"/>
</dbReference>